<evidence type="ECO:0000256" key="1">
    <source>
        <dbReference type="SAM" id="MobiDB-lite"/>
    </source>
</evidence>
<keyword evidence="3" id="KW-1185">Reference proteome</keyword>
<comment type="caution">
    <text evidence="2">The sequence shown here is derived from an EMBL/GenBank/DDBJ whole genome shotgun (WGS) entry which is preliminary data.</text>
</comment>
<reference evidence="2 3" key="1">
    <citation type="submission" date="2024-07" db="EMBL/GenBank/DDBJ databases">
        <title>Chromosome-level genome assembly of the water stick insect Ranatra chinensis (Heteroptera: Nepidae).</title>
        <authorList>
            <person name="Liu X."/>
        </authorList>
    </citation>
    <scope>NUCLEOTIDE SEQUENCE [LARGE SCALE GENOMIC DNA]</scope>
    <source>
        <strain evidence="2">Cailab_2021Rc</strain>
        <tissue evidence="2">Muscle</tissue>
    </source>
</reference>
<protein>
    <submittedName>
        <fullName evidence="2">Uncharacterized protein</fullName>
    </submittedName>
</protein>
<organism evidence="2 3">
    <name type="scientific">Ranatra chinensis</name>
    <dbReference type="NCBI Taxonomy" id="642074"/>
    <lineage>
        <taxon>Eukaryota</taxon>
        <taxon>Metazoa</taxon>
        <taxon>Ecdysozoa</taxon>
        <taxon>Arthropoda</taxon>
        <taxon>Hexapoda</taxon>
        <taxon>Insecta</taxon>
        <taxon>Pterygota</taxon>
        <taxon>Neoptera</taxon>
        <taxon>Paraneoptera</taxon>
        <taxon>Hemiptera</taxon>
        <taxon>Heteroptera</taxon>
        <taxon>Panheteroptera</taxon>
        <taxon>Nepomorpha</taxon>
        <taxon>Nepidae</taxon>
        <taxon>Ranatrinae</taxon>
        <taxon>Ranatra</taxon>
    </lineage>
</organism>
<feature type="region of interest" description="Disordered" evidence="1">
    <location>
        <begin position="1"/>
        <end position="32"/>
    </location>
</feature>
<dbReference type="Proteomes" id="UP001558652">
    <property type="component" value="Unassembled WGS sequence"/>
</dbReference>
<sequence length="204" mass="22517">MFHKNKTQETTENGTSNLTLKLSGSSLEPPRPAMCVEGDWRELAEFVGWWGEVSGAIDGPGWGRRSNSQCQGGAVTAKDAGPEDAEDEEGDEEGAEGRGTTLERPHCGPRTPSATVSPVTLPPSGSPTRIRAAFNTPHTRNYKKPSCRPSRDLLLVDSANFVRVFINRVFLFQGDNFRARKSVCYKKTQWRRGPSVFDHKRAVL</sequence>
<dbReference type="EMBL" id="JBFDAA010000023">
    <property type="protein sequence ID" value="KAL1110236.1"/>
    <property type="molecule type" value="Genomic_DNA"/>
</dbReference>
<dbReference type="AlphaFoldDB" id="A0ABD0XST1"/>
<feature type="compositionally biased region" description="Acidic residues" evidence="1">
    <location>
        <begin position="82"/>
        <end position="94"/>
    </location>
</feature>
<accession>A0ABD0XST1</accession>
<evidence type="ECO:0000313" key="2">
    <source>
        <dbReference type="EMBL" id="KAL1110236.1"/>
    </source>
</evidence>
<gene>
    <name evidence="2" type="ORF">AAG570_008313</name>
</gene>
<feature type="region of interest" description="Disordered" evidence="1">
    <location>
        <begin position="60"/>
        <end position="129"/>
    </location>
</feature>
<proteinExistence type="predicted"/>
<name>A0ABD0XST1_9HEMI</name>
<evidence type="ECO:0000313" key="3">
    <source>
        <dbReference type="Proteomes" id="UP001558652"/>
    </source>
</evidence>
<feature type="compositionally biased region" description="Polar residues" evidence="1">
    <location>
        <begin position="8"/>
        <end position="26"/>
    </location>
</feature>